<accession>A0ABV6JRV1</accession>
<evidence type="ECO:0000256" key="4">
    <source>
        <dbReference type="ARBA" id="ARBA00022692"/>
    </source>
</evidence>
<comment type="caution">
    <text evidence="9">The sequence shown here is derived from an EMBL/GenBank/DDBJ whole genome shotgun (WGS) entry which is preliminary data.</text>
</comment>
<evidence type="ECO:0000256" key="5">
    <source>
        <dbReference type="ARBA" id="ARBA00022989"/>
    </source>
</evidence>
<evidence type="ECO:0000256" key="6">
    <source>
        <dbReference type="ARBA" id="ARBA00023136"/>
    </source>
</evidence>
<dbReference type="EMBL" id="JBHLUN010000006">
    <property type="protein sequence ID" value="MFC0408461.1"/>
    <property type="molecule type" value="Genomic_DNA"/>
</dbReference>
<dbReference type="SUPFAM" id="SSF161098">
    <property type="entry name" value="MetI-like"/>
    <property type="match status" value="1"/>
</dbReference>
<keyword evidence="5 7" id="KW-1133">Transmembrane helix</keyword>
<keyword evidence="10" id="KW-1185">Reference proteome</keyword>
<dbReference type="InterPro" id="IPR050366">
    <property type="entry name" value="BP-dependent_transpt_permease"/>
</dbReference>
<feature type="transmembrane region" description="Helical" evidence="7">
    <location>
        <begin position="99"/>
        <end position="123"/>
    </location>
</feature>
<proteinExistence type="inferred from homology"/>
<reference evidence="9 10" key="1">
    <citation type="submission" date="2024-09" db="EMBL/GenBank/DDBJ databases">
        <authorList>
            <person name="Sun Q."/>
            <person name="Mori K."/>
        </authorList>
    </citation>
    <scope>NUCLEOTIDE SEQUENCE [LARGE SCALE GENOMIC DNA]</scope>
    <source>
        <strain evidence="9 10">TBRC 5777</strain>
    </source>
</reference>
<comment type="subcellular location">
    <subcellularLocation>
        <location evidence="1 7">Cell membrane</location>
        <topology evidence="1 7">Multi-pass membrane protein</topology>
    </subcellularLocation>
</comment>
<dbReference type="PANTHER" id="PTHR43386:SF25">
    <property type="entry name" value="PEPTIDE ABC TRANSPORTER PERMEASE PROTEIN"/>
    <property type="match status" value="1"/>
</dbReference>
<sequence>MSDQPATRSTIRPLRRLAPRLPWGLSLGMALVLLLLLAFVVAAIAAPLLAPHDPLRQSLLLRLRPPGSGTASAGTFPLGTDDLGRDLLSRILFGARASFIVAILSVTVSLTVGTALGLAAGWFRGWTATIIMRVVDTMLSIPAILLAVLTVAVLGPSFLNLVLVLGLTRWPRYTRVAYSSTLQVASLPYMRAAEMAGARAGRLLFRHVLPNIAGPLMVVATSEFGLMILSEAGLSFLGLGIQPPAPSWGSIMSAGRQYVARAWWLTVFPGLSLFVLVLCVNLVGDWLRDRLDPRSVGR</sequence>
<gene>
    <name evidence="9" type="ORF">ACFFGY_09400</name>
</gene>
<dbReference type="InterPro" id="IPR035906">
    <property type="entry name" value="MetI-like_sf"/>
</dbReference>
<keyword evidence="4 7" id="KW-0812">Transmembrane</keyword>
<feature type="domain" description="ABC transmembrane type-1" evidence="8">
    <location>
        <begin position="95"/>
        <end position="284"/>
    </location>
</feature>
<evidence type="ECO:0000256" key="1">
    <source>
        <dbReference type="ARBA" id="ARBA00004651"/>
    </source>
</evidence>
<dbReference type="PROSITE" id="PS50928">
    <property type="entry name" value="ABC_TM1"/>
    <property type="match status" value="1"/>
</dbReference>
<dbReference type="Proteomes" id="UP001589865">
    <property type="component" value="Unassembled WGS sequence"/>
</dbReference>
<evidence type="ECO:0000256" key="2">
    <source>
        <dbReference type="ARBA" id="ARBA00022448"/>
    </source>
</evidence>
<comment type="similarity">
    <text evidence="7">Belongs to the binding-protein-dependent transport system permease family.</text>
</comment>
<dbReference type="InterPro" id="IPR000515">
    <property type="entry name" value="MetI-like"/>
</dbReference>
<keyword evidence="6 7" id="KW-0472">Membrane</keyword>
<dbReference type="RefSeq" id="WP_377044213.1">
    <property type="nucleotide sequence ID" value="NZ_JBHLUN010000006.1"/>
</dbReference>
<name>A0ABV6JRV1_9PROT</name>
<evidence type="ECO:0000256" key="3">
    <source>
        <dbReference type="ARBA" id="ARBA00022475"/>
    </source>
</evidence>
<evidence type="ECO:0000259" key="8">
    <source>
        <dbReference type="PROSITE" id="PS50928"/>
    </source>
</evidence>
<feature type="transmembrane region" description="Helical" evidence="7">
    <location>
        <begin position="143"/>
        <end position="165"/>
    </location>
</feature>
<protein>
    <submittedName>
        <fullName evidence="9">ABC transporter permease</fullName>
    </submittedName>
</protein>
<evidence type="ECO:0000256" key="7">
    <source>
        <dbReference type="RuleBase" id="RU363032"/>
    </source>
</evidence>
<evidence type="ECO:0000313" key="10">
    <source>
        <dbReference type="Proteomes" id="UP001589865"/>
    </source>
</evidence>
<dbReference type="CDD" id="cd06261">
    <property type="entry name" value="TM_PBP2"/>
    <property type="match status" value="1"/>
</dbReference>
<evidence type="ECO:0000313" key="9">
    <source>
        <dbReference type="EMBL" id="MFC0408461.1"/>
    </source>
</evidence>
<feature type="transmembrane region" description="Helical" evidence="7">
    <location>
        <begin position="208"/>
        <end position="229"/>
    </location>
</feature>
<feature type="transmembrane region" description="Helical" evidence="7">
    <location>
        <begin position="23"/>
        <end position="50"/>
    </location>
</feature>
<dbReference type="Gene3D" id="1.10.3720.10">
    <property type="entry name" value="MetI-like"/>
    <property type="match status" value="1"/>
</dbReference>
<dbReference type="Pfam" id="PF00528">
    <property type="entry name" value="BPD_transp_1"/>
    <property type="match status" value="1"/>
</dbReference>
<keyword evidence="3" id="KW-1003">Cell membrane</keyword>
<dbReference type="PANTHER" id="PTHR43386">
    <property type="entry name" value="OLIGOPEPTIDE TRANSPORT SYSTEM PERMEASE PROTEIN APPC"/>
    <property type="match status" value="1"/>
</dbReference>
<keyword evidence="2 7" id="KW-0813">Transport</keyword>
<feature type="transmembrane region" description="Helical" evidence="7">
    <location>
        <begin position="262"/>
        <end position="284"/>
    </location>
</feature>
<organism evidence="9 10">
    <name type="scientific">Roseomonas elaeocarpi</name>
    <dbReference type="NCBI Taxonomy" id="907779"/>
    <lineage>
        <taxon>Bacteria</taxon>
        <taxon>Pseudomonadati</taxon>
        <taxon>Pseudomonadota</taxon>
        <taxon>Alphaproteobacteria</taxon>
        <taxon>Acetobacterales</taxon>
        <taxon>Roseomonadaceae</taxon>
        <taxon>Roseomonas</taxon>
    </lineage>
</organism>